<protein>
    <submittedName>
        <fullName evidence="2">Uncharacterized protein</fullName>
    </submittedName>
</protein>
<feature type="compositionally biased region" description="Basic and acidic residues" evidence="1">
    <location>
        <begin position="144"/>
        <end position="177"/>
    </location>
</feature>
<proteinExistence type="predicted"/>
<keyword evidence="3" id="KW-1185">Reference proteome</keyword>
<evidence type="ECO:0000313" key="3">
    <source>
        <dbReference type="Proteomes" id="UP000254866"/>
    </source>
</evidence>
<gene>
    <name evidence="2" type="ORF">BP5553_10490</name>
</gene>
<dbReference type="RefSeq" id="XP_031864820.1">
    <property type="nucleotide sequence ID" value="XM_032019113.1"/>
</dbReference>
<evidence type="ECO:0000313" key="2">
    <source>
        <dbReference type="EMBL" id="RDL30212.1"/>
    </source>
</evidence>
<dbReference type="AlphaFoldDB" id="A0A370T9H0"/>
<evidence type="ECO:0000256" key="1">
    <source>
        <dbReference type="SAM" id="MobiDB-lite"/>
    </source>
</evidence>
<reference evidence="2 3" key="1">
    <citation type="journal article" date="2018" name="IMA Fungus">
        <title>IMA Genome-F 9: Draft genome sequence of Annulohypoxylon stygium, Aspergillus mulundensis, Berkeleyomyces basicola (syn. Thielaviopsis basicola), Ceratocystis smalleyi, two Cercospora beticola strains, Coleophoma cylindrospora, Fusarium fracticaudum, Phialophora cf. hyalina, and Morchella septimelata.</title>
        <authorList>
            <person name="Wingfield B.D."/>
            <person name="Bills G.F."/>
            <person name="Dong Y."/>
            <person name="Huang W."/>
            <person name="Nel W.J."/>
            <person name="Swalarsk-Parry B.S."/>
            <person name="Vaghefi N."/>
            <person name="Wilken P.M."/>
            <person name="An Z."/>
            <person name="de Beer Z.W."/>
            <person name="De Vos L."/>
            <person name="Chen L."/>
            <person name="Duong T.A."/>
            <person name="Gao Y."/>
            <person name="Hammerbacher A."/>
            <person name="Kikkert J.R."/>
            <person name="Li Y."/>
            <person name="Li H."/>
            <person name="Li K."/>
            <person name="Li Q."/>
            <person name="Liu X."/>
            <person name="Ma X."/>
            <person name="Naidoo K."/>
            <person name="Pethybridge S.J."/>
            <person name="Sun J."/>
            <person name="Steenkamp E.T."/>
            <person name="van der Nest M.A."/>
            <person name="van Wyk S."/>
            <person name="Wingfield M.J."/>
            <person name="Xiong C."/>
            <person name="Yue Q."/>
            <person name="Zhang X."/>
        </authorList>
    </citation>
    <scope>NUCLEOTIDE SEQUENCE [LARGE SCALE GENOMIC DNA]</scope>
    <source>
        <strain evidence="2 3">BP 5553</strain>
    </source>
</reference>
<name>A0A370T9H0_9HELO</name>
<comment type="caution">
    <text evidence="2">The sequence shown here is derived from an EMBL/GenBank/DDBJ whole genome shotgun (WGS) entry which is preliminary data.</text>
</comment>
<dbReference type="Proteomes" id="UP000254866">
    <property type="component" value="Unassembled WGS sequence"/>
</dbReference>
<sequence length="201" mass="23340">MTNHQKLQRLRQEGYLSITAEAESDCPQILVSLHQSVASNLLRRGSLADCVHQHFIYNRDWTVYRKFAFEKIDSKTIDGDRNWNEIATVFSEGNIYEYSAREVYRIWREEVDKYSIIQEQPSRLEPPRLPVRKRRSTGAIREAKGENKRNYTYARENEEAAKKMEENGERGEDRDAKLTLGSSSQASDDHLAAIGLSMLRK</sequence>
<dbReference type="EMBL" id="NPIC01000016">
    <property type="protein sequence ID" value="RDL30212.1"/>
    <property type="molecule type" value="Genomic_DNA"/>
</dbReference>
<accession>A0A370T9H0</accession>
<feature type="region of interest" description="Disordered" evidence="1">
    <location>
        <begin position="144"/>
        <end position="201"/>
    </location>
</feature>
<organism evidence="2 3">
    <name type="scientific">Venustampulla echinocandica</name>
    <dbReference type="NCBI Taxonomy" id="2656787"/>
    <lineage>
        <taxon>Eukaryota</taxon>
        <taxon>Fungi</taxon>
        <taxon>Dikarya</taxon>
        <taxon>Ascomycota</taxon>
        <taxon>Pezizomycotina</taxon>
        <taxon>Leotiomycetes</taxon>
        <taxon>Helotiales</taxon>
        <taxon>Pleuroascaceae</taxon>
        <taxon>Venustampulla</taxon>
    </lineage>
</organism>
<dbReference type="GeneID" id="43603339"/>